<dbReference type="EMBL" id="CAMGYJ010000002">
    <property type="protein sequence ID" value="CAI0388476.1"/>
    <property type="molecule type" value="Genomic_DNA"/>
</dbReference>
<organism evidence="1 2">
    <name type="scientific">Linum tenue</name>
    <dbReference type="NCBI Taxonomy" id="586396"/>
    <lineage>
        <taxon>Eukaryota</taxon>
        <taxon>Viridiplantae</taxon>
        <taxon>Streptophyta</taxon>
        <taxon>Embryophyta</taxon>
        <taxon>Tracheophyta</taxon>
        <taxon>Spermatophyta</taxon>
        <taxon>Magnoliopsida</taxon>
        <taxon>eudicotyledons</taxon>
        <taxon>Gunneridae</taxon>
        <taxon>Pentapetalae</taxon>
        <taxon>rosids</taxon>
        <taxon>fabids</taxon>
        <taxon>Malpighiales</taxon>
        <taxon>Linaceae</taxon>
        <taxon>Linum</taxon>
    </lineage>
</organism>
<proteinExistence type="predicted"/>
<gene>
    <name evidence="1" type="ORF">LITE_LOCUS5844</name>
</gene>
<name>A0AAV0HT58_9ROSI</name>
<dbReference type="Proteomes" id="UP001154282">
    <property type="component" value="Unassembled WGS sequence"/>
</dbReference>
<evidence type="ECO:0000313" key="2">
    <source>
        <dbReference type="Proteomes" id="UP001154282"/>
    </source>
</evidence>
<keyword evidence="2" id="KW-1185">Reference proteome</keyword>
<sequence length="86" mass="9636">MSSSYSRVFDENWKCDICKKCKIRELKHLLGRSDDFFGPLNPGKMKISSLKKLLSASGDLAAKDASVEPAKIVVTKMQAKAKRVKY</sequence>
<accession>A0AAV0HT58</accession>
<protein>
    <submittedName>
        <fullName evidence="1">Uncharacterized protein</fullName>
    </submittedName>
</protein>
<dbReference type="AlphaFoldDB" id="A0AAV0HT58"/>
<evidence type="ECO:0000313" key="1">
    <source>
        <dbReference type="EMBL" id="CAI0388476.1"/>
    </source>
</evidence>
<comment type="caution">
    <text evidence="1">The sequence shown here is derived from an EMBL/GenBank/DDBJ whole genome shotgun (WGS) entry which is preliminary data.</text>
</comment>
<reference evidence="1" key="1">
    <citation type="submission" date="2022-08" db="EMBL/GenBank/DDBJ databases">
        <authorList>
            <person name="Gutierrez-Valencia J."/>
        </authorList>
    </citation>
    <scope>NUCLEOTIDE SEQUENCE</scope>
</reference>